<keyword evidence="3" id="KW-1185">Reference proteome</keyword>
<evidence type="ECO:0008006" key="4">
    <source>
        <dbReference type="Google" id="ProtNLM"/>
    </source>
</evidence>
<protein>
    <recommendedName>
        <fullName evidence="4">ROK family protein</fullName>
    </recommendedName>
</protein>
<dbReference type="InterPro" id="IPR000600">
    <property type="entry name" value="ROK"/>
</dbReference>
<dbReference type="Pfam" id="PF00480">
    <property type="entry name" value="ROK"/>
    <property type="match status" value="1"/>
</dbReference>
<proteinExistence type="inferred from homology"/>
<comment type="caution">
    <text evidence="2">The sequence shown here is derived from an EMBL/GenBank/DDBJ whole genome shotgun (WGS) entry which is preliminary data.</text>
</comment>
<dbReference type="EMBL" id="BSUN01000001">
    <property type="protein sequence ID" value="GMA33965.1"/>
    <property type="molecule type" value="Genomic_DNA"/>
</dbReference>
<accession>A0ABQ6I897</accession>
<reference evidence="3" key="1">
    <citation type="journal article" date="2019" name="Int. J. Syst. Evol. Microbiol.">
        <title>The Global Catalogue of Microorganisms (GCM) 10K type strain sequencing project: providing services to taxonomists for standard genome sequencing and annotation.</title>
        <authorList>
            <consortium name="The Broad Institute Genomics Platform"/>
            <consortium name="The Broad Institute Genome Sequencing Center for Infectious Disease"/>
            <person name="Wu L."/>
            <person name="Ma J."/>
        </authorList>
    </citation>
    <scope>NUCLEOTIDE SEQUENCE [LARGE SCALE GENOMIC DNA]</scope>
    <source>
        <strain evidence="3">NBRC 112299</strain>
    </source>
</reference>
<dbReference type="InterPro" id="IPR043129">
    <property type="entry name" value="ATPase_NBD"/>
</dbReference>
<evidence type="ECO:0000313" key="2">
    <source>
        <dbReference type="EMBL" id="GMA33965.1"/>
    </source>
</evidence>
<name>A0ABQ6I897_9MICO</name>
<evidence type="ECO:0000256" key="1">
    <source>
        <dbReference type="ARBA" id="ARBA00006479"/>
    </source>
</evidence>
<dbReference type="SUPFAM" id="SSF53067">
    <property type="entry name" value="Actin-like ATPase domain"/>
    <property type="match status" value="1"/>
</dbReference>
<comment type="similarity">
    <text evidence="1">Belongs to the ROK (NagC/XylR) family.</text>
</comment>
<dbReference type="Proteomes" id="UP001157125">
    <property type="component" value="Unassembled WGS sequence"/>
</dbReference>
<gene>
    <name evidence="2" type="ORF">GCM10025876_01690</name>
</gene>
<sequence>MHAIGVDIGGTKIAVGVVDEDGRIVAKTRRKTQPEDAASIDVAIADAVAEPCRGSRVFGHRPGGRGVRVLGP</sequence>
<dbReference type="Gene3D" id="3.30.420.40">
    <property type="match status" value="1"/>
</dbReference>
<organism evidence="2 3">
    <name type="scientific">Demequina litorisediminis</name>
    <dbReference type="NCBI Taxonomy" id="1849022"/>
    <lineage>
        <taxon>Bacteria</taxon>
        <taxon>Bacillati</taxon>
        <taxon>Actinomycetota</taxon>
        <taxon>Actinomycetes</taxon>
        <taxon>Micrococcales</taxon>
        <taxon>Demequinaceae</taxon>
        <taxon>Demequina</taxon>
    </lineage>
</organism>
<evidence type="ECO:0000313" key="3">
    <source>
        <dbReference type="Proteomes" id="UP001157125"/>
    </source>
</evidence>